<gene>
    <name evidence="1" type="ORF">HGG74_20340</name>
</gene>
<sequence length="71" mass="7641">MASEQPIFDEALQRAIGMLGDVENELNSDWRPGTGPTEAQSRTLADALRAIADAKAALDEAVQSSPLNRME</sequence>
<comment type="caution">
    <text evidence="1">The sequence shown here is derived from an EMBL/GenBank/DDBJ whole genome shotgun (WGS) entry which is preliminary data.</text>
</comment>
<dbReference type="RefSeq" id="WP_168489351.1">
    <property type="nucleotide sequence ID" value="NZ_JAAZSQ010000039.1"/>
</dbReference>
<evidence type="ECO:0000313" key="2">
    <source>
        <dbReference type="Proteomes" id="UP000544090"/>
    </source>
</evidence>
<reference evidence="1 2" key="1">
    <citation type="submission" date="2020-04" db="EMBL/GenBank/DDBJ databases">
        <title>Arthrobacter sp. nov.</title>
        <authorList>
            <person name="Liu S."/>
        </authorList>
    </citation>
    <scope>NUCLEOTIDE SEQUENCE [LARGE SCALE GENOMIC DNA]</scope>
    <source>
        <strain evidence="1 2">E918</strain>
    </source>
</reference>
<organism evidence="1 2">
    <name type="scientific">Arthrobacter mobilis</name>
    <dbReference type="NCBI Taxonomy" id="2724944"/>
    <lineage>
        <taxon>Bacteria</taxon>
        <taxon>Bacillati</taxon>
        <taxon>Actinomycetota</taxon>
        <taxon>Actinomycetes</taxon>
        <taxon>Micrococcales</taxon>
        <taxon>Micrococcaceae</taxon>
        <taxon>Arthrobacter</taxon>
    </lineage>
</organism>
<dbReference type="EMBL" id="JAAZSQ010000039">
    <property type="protein sequence ID" value="NKX56824.1"/>
    <property type="molecule type" value="Genomic_DNA"/>
</dbReference>
<proteinExistence type="predicted"/>
<dbReference type="Proteomes" id="UP000544090">
    <property type="component" value="Unassembled WGS sequence"/>
</dbReference>
<protein>
    <submittedName>
        <fullName evidence="1">Uncharacterized protein</fullName>
    </submittedName>
</protein>
<name>A0A7X6QMM3_9MICC</name>
<dbReference type="AlphaFoldDB" id="A0A7X6QMM3"/>
<accession>A0A7X6QMM3</accession>
<keyword evidence="2" id="KW-1185">Reference proteome</keyword>
<evidence type="ECO:0000313" key="1">
    <source>
        <dbReference type="EMBL" id="NKX56824.1"/>
    </source>
</evidence>